<organism evidence="14 15">
    <name type="scientific">Methanoplanus limicola DSM 2279</name>
    <dbReference type="NCBI Taxonomy" id="937775"/>
    <lineage>
        <taxon>Archaea</taxon>
        <taxon>Methanobacteriati</taxon>
        <taxon>Methanobacteriota</taxon>
        <taxon>Stenosarchaea group</taxon>
        <taxon>Methanomicrobia</taxon>
        <taxon>Methanomicrobiales</taxon>
        <taxon>Methanomicrobiaceae</taxon>
        <taxon>Methanoplanus</taxon>
    </lineage>
</organism>
<feature type="domain" description="Radical SAM core" evidence="13">
    <location>
        <begin position="57"/>
        <end position="291"/>
    </location>
</feature>
<dbReference type="Pfam" id="PF19288">
    <property type="entry name" value="CofH_C"/>
    <property type="match status" value="1"/>
</dbReference>
<feature type="binding site" evidence="12">
    <location>
        <position position="299"/>
    </location>
    <ligand>
        <name>(3R)-3-methyl-D-ornithine</name>
        <dbReference type="ChEBI" id="CHEBI:64642"/>
    </ligand>
</feature>
<dbReference type="CDD" id="cd01335">
    <property type="entry name" value="Radical_SAM"/>
    <property type="match status" value="1"/>
</dbReference>
<dbReference type="NCBIfam" id="TIGR03551">
    <property type="entry name" value="F420_cofH"/>
    <property type="match status" value="1"/>
</dbReference>
<comment type="pathway">
    <text evidence="1 10">Cofactor biosynthesis; coenzyme F0 biosynthesis.</text>
</comment>
<dbReference type="PANTHER" id="PTHR43076">
    <property type="entry name" value="FO SYNTHASE (COFH)"/>
    <property type="match status" value="1"/>
</dbReference>
<dbReference type="EMBL" id="CM001436">
    <property type="protein sequence ID" value="EHQ36089.1"/>
    <property type="molecule type" value="Genomic_DNA"/>
</dbReference>
<dbReference type="PANTHER" id="PTHR43076:SF1">
    <property type="entry name" value="LIPOYL SYNTHASE 2"/>
    <property type="match status" value="1"/>
</dbReference>
<dbReference type="PROSITE" id="PS51918">
    <property type="entry name" value="RADICAL_SAM"/>
    <property type="match status" value="1"/>
</dbReference>
<dbReference type="FunCoup" id="H1YZI0">
    <property type="interactions" value="84"/>
</dbReference>
<evidence type="ECO:0000256" key="6">
    <source>
        <dbReference type="ARBA" id="ARBA00022723"/>
    </source>
</evidence>
<feature type="binding site" evidence="10 11">
    <location>
        <position position="71"/>
    </location>
    <ligand>
        <name>[4Fe-4S] cluster</name>
        <dbReference type="ChEBI" id="CHEBI:49883"/>
        <note>4Fe-4S-S-AdoMet</note>
    </ligand>
</feature>
<evidence type="ECO:0000256" key="3">
    <source>
        <dbReference type="ARBA" id="ARBA00022485"/>
    </source>
</evidence>
<dbReference type="AlphaFoldDB" id="H1YZI0"/>
<comment type="subunit">
    <text evidence="10">The FO synthase complex consists of two subunits, CofG and CofH.</text>
</comment>
<feature type="binding site" evidence="12">
    <location>
        <position position="183"/>
    </location>
    <ligand>
        <name>S-adenosyl-L-methionine</name>
        <dbReference type="ChEBI" id="CHEBI:59789"/>
    </ligand>
</feature>
<keyword evidence="8 10" id="KW-0411">Iron-sulfur</keyword>
<keyword evidence="5 10" id="KW-0949">S-adenosyl-L-methionine</keyword>
<evidence type="ECO:0000256" key="1">
    <source>
        <dbReference type="ARBA" id="ARBA00004712"/>
    </source>
</evidence>
<dbReference type="InterPro" id="IPR007197">
    <property type="entry name" value="rSAM"/>
</dbReference>
<dbReference type="EC" id="2.5.1.147" evidence="2 10"/>
<evidence type="ECO:0000313" key="14">
    <source>
        <dbReference type="EMBL" id="EHQ36089.1"/>
    </source>
</evidence>
<keyword evidence="4 10" id="KW-0808">Transferase</keyword>
<dbReference type="InterPro" id="IPR006638">
    <property type="entry name" value="Elp3/MiaA/NifB-like_rSAM"/>
</dbReference>
<feature type="binding site" evidence="12">
    <location>
        <position position="77"/>
    </location>
    <ligand>
        <name>S-adenosyl-L-methionine</name>
        <dbReference type="ChEBI" id="CHEBI:59789"/>
    </ligand>
</feature>
<keyword evidence="7 10" id="KW-0408">Iron</keyword>
<dbReference type="GO" id="GO:0005506">
    <property type="term" value="F:iron ion binding"/>
    <property type="evidence" value="ECO:0007669"/>
    <property type="project" value="UniProtKB-UniRule"/>
</dbReference>
<dbReference type="SFLD" id="SFLDG01064">
    <property type="entry name" value="F420__menaquinone_cofactor_bio"/>
    <property type="match status" value="2"/>
</dbReference>
<evidence type="ECO:0000256" key="4">
    <source>
        <dbReference type="ARBA" id="ARBA00022679"/>
    </source>
</evidence>
<keyword evidence="3 10" id="KW-0004">4Fe-4S</keyword>
<dbReference type="HOGENOM" id="CLU_040406_1_1_2"/>
<proteinExistence type="inferred from homology"/>
<dbReference type="OrthoDB" id="8186at2157"/>
<comment type="catalytic activity">
    <reaction evidence="9 10">
        <text>5-amino-6-(D-ribitylamino)uracil + L-tyrosine + S-adenosyl-L-methionine = 5-amino-5-(4-hydroxybenzyl)-6-(D-ribitylimino)-5,6-dihydrouracil + 2-iminoacetate + 5'-deoxyadenosine + L-methionine + H(+)</text>
        <dbReference type="Rhea" id="RHEA:55200"/>
        <dbReference type="ChEBI" id="CHEBI:15378"/>
        <dbReference type="ChEBI" id="CHEBI:15934"/>
        <dbReference type="ChEBI" id="CHEBI:17319"/>
        <dbReference type="ChEBI" id="CHEBI:57844"/>
        <dbReference type="ChEBI" id="CHEBI:58315"/>
        <dbReference type="ChEBI" id="CHEBI:59789"/>
        <dbReference type="ChEBI" id="CHEBI:77846"/>
        <dbReference type="ChEBI" id="CHEBI:85936"/>
        <dbReference type="EC" id="2.5.1.147"/>
    </reaction>
</comment>
<evidence type="ECO:0000313" key="15">
    <source>
        <dbReference type="Proteomes" id="UP000005741"/>
    </source>
</evidence>
<dbReference type="InterPro" id="IPR013785">
    <property type="entry name" value="Aldolase_TIM"/>
</dbReference>
<dbReference type="SFLD" id="SFLDF00343">
    <property type="entry name" value="aminofutalosine_synthase_(mqnE"/>
    <property type="match status" value="1"/>
</dbReference>
<dbReference type="HAMAP" id="MF_01612">
    <property type="entry name" value="FO_synth_sub2"/>
    <property type="match status" value="1"/>
</dbReference>
<dbReference type="InParanoid" id="H1YZI0"/>
<dbReference type="Proteomes" id="UP000005741">
    <property type="component" value="Chromosome"/>
</dbReference>
<dbReference type="SFLD" id="SFLDG01388">
    <property type="entry name" value="7_8-didemethyl-8-hydroxy-5-dea"/>
    <property type="match status" value="1"/>
</dbReference>
<name>H1YZI0_9EURY</name>
<dbReference type="GO" id="GO:0044689">
    <property type="term" value="F:7,8-didemethyl-8-hydroxy-5-deazariboflavin synthase activity"/>
    <property type="evidence" value="ECO:0007669"/>
    <property type="project" value="TreeGrafter"/>
</dbReference>
<dbReference type="Pfam" id="PF04055">
    <property type="entry name" value="Radical_SAM"/>
    <property type="match status" value="1"/>
</dbReference>
<dbReference type="STRING" id="937775.Metlim_2000"/>
<dbReference type="NCBIfam" id="NF005609">
    <property type="entry name" value="PRK07360.1"/>
    <property type="match status" value="1"/>
</dbReference>
<dbReference type="SFLD" id="SFLDS00029">
    <property type="entry name" value="Radical_SAM"/>
    <property type="match status" value="2"/>
</dbReference>
<dbReference type="SUPFAM" id="SSF102114">
    <property type="entry name" value="Radical SAM enzymes"/>
    <property type="match status" value="1"/>
</dbReference>
<evidence type="ECO:0000256" key="2">
    <source>
        <dbReference type="ARBA" id="ARBA00012289"/>
    </source>
</evidence>
<dbReference type="RefSeq" id="WP_004078292.1">
    <property type="nucleotide sequence ID" value="NZ_CM001436.1"/>
</dbReference>
<keyword evidence="6 10" id="KW-0479">Metal-binding</keyword>
<dbReference type="SFLD" id="SFLDG01389">
    <property type="entry name" value="menaquinone_synthsis_involved"/>
    <property type="match status" value="1"/>
</dbReference>
<evidence type="ECO:0000256" key="10">
    <source>
        <dbReference type="HAMAP-Rule" id="MF_01612"/>
    </source>
</evidence>
<dbReference type="InterPro" id="IPR034405">
    <property type="entry name" value="F420"/>
</dbReference>
<protein>
    <recommendedName>
        <fullName evidence="2 10">5-amino-6-(D-ribitylamino)uracil--L-tyrosine 4-hydroxyphenyl transferase</fullName>
        <ecNumber evidence="2 10">2.5.1.147</ecNumber>
    </recommendedName>
    <alternativeName>
        <fullName evidence="10">FO synthase subunit 2</fullName>
    </alternativeName>
</protein>
<evidence type="ECO:0000259" key="13">
    <source>
        <dbReference type="PROSITE" id="PS51918"/>
    </source>
</evidence>
<gene>
    <name evidence="10" type="primary">cofH</name>
    <name evidence="14" type="ORF">Metlim_2000</name>
</gene>
<evidence type="ECO:0000256" key="9">
    <source>
        <dbReference type="ARBA" id="ARBA00048468"/>
    </source>
</evidence>
<dbReference type="PIRSF" id="PIRSF004762">
    <property type="entry name" value="CHP00423"/>
    <property type="match status" value="1"/>
</dbReference>
<dbReference type="SFLD" id="SFLDF00293">
    <property type="entry name" value="((2_3_4_5-tetrahydroxypentyl)a"/>
    <property type="match status" value="1"/>
</dbReference>
<evidence type="ECO:0000256" key="11">
    <source>
        <dbReference type="PIRSR" id="PIRSR004762-1"/>
    </source>
</evidence>
<dbReference type="SMART" id="SM00729">
    <property type="entry name" value="Elp3"/>
    <property type="match status" value="1"/>
</dbReference>
<dbReference type="InterPro" id="IPR019940">
    <property type="entry name" value="CofH_family"/>
</dbReference>
<comment type="similarity">
    <text evidence="10">Belongs to the radical SAM superfamily. CofH family.</text>
</comment>
<dbReference type="UniPathway" id="UPA00072"/>
<dbReference type="NCBIfam" id="TIGR00423">
    <property type="entry name" value="CofH family radical SAM protein"/>
    <property type="match status" value="1"/>
</dbReference>
<feature type="binding site" evidence="10 11">
    <location>
        <position position="78"/>
    </location>
    <ligand>
        <name>[4Fe-4S] cluster</name>
        <dbReference type="ChEBI" id="CHEBI:49883"/>
        <note>4Fe-4S-S-AdoMet</note>
    </ligand>
</feature>
<evidence type="ECO:0000256" key="8">
    <source>
        <dbReference type="ARBA" id="ARBA00023014"/>
    </source>
</evidence>
<accession>H1YZI0</accession>
<evidence type="ECO:0000256" key="7">
    <source>
        <dbReference type="ARBA" id="ARBA00023004"/>
    </source>
</evidence>
<evidence type="ECO:0000256" key="5">
    <source>
        <dbReference type="ARBA" id="ARBA00022691"/>
    </source>
</evidence>
<sequence length="366" mass="40724">MYFCTSKDIIEVLDDALCGRRLTDEQALTLLNAKGMDVFVVAAAADMIRKEKAGDYVTYVRNQNLNFTNNCINSCGFCSFCRKTGDEDIFCHNYDEIRQKVLIAKEREVTEICSVGGLHPDFDGDTYSGILSAIHETAPDIHIHAHNPMEVWYGAEKSGITTLEMLEQMKRAGLGSMCGTAAEILVDEVREVICPGKIDTATWERIIREAHGLGIRTTATIMYGHIESLKDRVEHLRILRDIQDDTGGFLEFVPLSFIHNNTPLYLTGSAAAGATGREDILMIAVSRLYLDNFDNIQISWVKSGKKLAQLLLMAGGNDLGGTMFEESISKEAGAVDTEYLDPAEMRRMAEDAGRELMQRNTLYEIV</sequence>
<feature type="binding site" evidence="10 11">
    <location>
        <position position="75"/>
    </location>
    <ligand>
        <name>[4Fe-4S] cluster</name>
        <dbReference type="ChEBI" id="CHEBI:49883"/>
        <note>4Fe-4S-S-AdoMet</note>
    </ligand>
</feature>
<reference evidence="14 15" key="1">
    <citation type="submission" date="2011-10" db="EMBL/GenBank/DDBJ databases">
        <title>The Improved High-Quality Draft genome of Methanoplanus limicola DSM 2279.</title>
        <authorList>
            <consortium name="US DOE Joint Genome Institute (JGI-PGF)"/>
            <person name="Lucas S."/>
            <person name="Copeland A."/>
            <person name="Lapidus A."/>
            <person name="Glavina del Rio T."/>
            <person name="Dalin E."/>
            <person name="Tice H."/>
            <person name="Bruce D."/>
            <person name="Goodwin L."/>
            <person name="Pitluck S."/>
            <person name="Peters L."/>
            <person name="Mikhailova N."/>
            <person name="Lu M."/>
            <person name="Kyrpides N."/>
            <person name="Mavromatis K."/>
            <person name="Ivanova N."/>
            <person name="Markowitz V."/>
            <person name="Cheng J.-F."/>
            <person name="Hugenholtz P."/>
            <person name="Woyke T."/>
            <person name="Wu D."/>
            <person name="Wirth R."/>
            <person name="Brambilla E.-M."/>
            <person name="Klenk H.-P."/>
            <person name="Eisen J.A."/>
        </authorList>
    </citation>
    <scope>NUCLEOTIDE SEQUENCE [LARGE SCALE GENOMIC DNA]</scope>
    <source>
        <strain evidence="14 15">DSM 2279</strain>
    </source>
</reference>
<evidence type="ECO:0000256" key="12">
    <source>
        <dbReference type="PIRSR" id="PIRSR004762-2"/>
    </source>
</evidence>
<comment type="function">
    <text evidence="10">Catalyzes the radical-mediated synthesis of 5-amino-5-(4-hydroxybenzyl)-6-(D-ribitylimino)-5,6-dihydrouracil from 5-amino-6-(D-ribitylamino)uracil and L-tyrosine.</text>
</comment>
<keyword evidence="15" id="KW-1185">Reference proteome</keyword>
<dbReference type="Gene3D" id="3.20.20.70">
    <property type="entry name" value="Aldolase class I"/>
    <property type="match status" value="1"/>
</dbReference>
<dbReference type="InterPro" id="IPR045567">
    <property type="entry name" value="CofH/MnqC-like_C"/>
</dbReference>
<dbReference type="PATRIC" id="fig|937775.9.peg.2243"/>
<dbReference type="InterPro" id="IPR020050">
    <property type="entry name" value="FO_synthase_su2"/>
</dbReference>
<dbReference type="InterPro" id="IPR058240">
    <property type="entry name" value="rSAM_sf"/>
</dbReference>
<dbReference type="GO" id="GO:0141093">
    <property type="term" value="F:5-amino-6-(D-ribitylamino)uracil--L-tyrosine 4-hydroxyphenyl transferase activity"/>
    <property type="evidence" value="ECO:0007669"/>
    <property type="project" value="UniProtKB-EC"/>
</dbReference>
<comment type="cofactor">
    <cofactor evidence="10 11">
        <name>[4Fe-4S] cluster</name>
        <dbReference type="ChEBI" id="CHEBI:49883"/>
    </cofactor>
    <text evidence="10 11">Binds 1 [4Fe-4S] cluster. The cluster is coordinated with 3 cysteines and an exchangeable S-adenosyl-L-methionine.</text>
</comment>
<dbReference type="GO" id="GO:0051539">
    <property type="term" value="F:4 iron, 4 sulfur cluster binding"/>
    <property type="evidence" value="ECO:0007669"/>
    <property type="project" value="UniProtKB-KW"/>
</dbReference>